<sequence>MAKSQHYQSLQNMYLAAPINQLYQPTIAVTEGRAAIRIQLQEAYYHSAGAVHGSVYFKMLDDAAFFAASSLETEFFVLTASFTTYLVRPVATGTMRSEGRVVNQSKTQFIAESIAYNAQNKVIARGNGLFVRGRHPLKDALGYGVR</sequence>
<dbReference type="InterPro" id="IPR003736">
    <property type="entry name" value="PAAI_dom"/>
</dbReference>
<comment type="caution">
    <text evidence="3">The sequence shown here is derived from an EMBL/GenBank/DDBJ whole genome shotgun (WGS) entry which is preliminary data.</text>
</comment>
<evidence type="ECO:0000313" key="4">
    <source>
        <dbReference type="Proteomes" id="UP000316649"/>
    </source>
</evidence>
<organism evidence="3 4">
    <name type="scientific">Sedimenticola selenatireducens</name>
    <dbReference type="NCBI Taxonomy" id="191960"/>
    <lineage>
        <taxon>Bacteria</taxon>
        <taxon>Pseudomonadati</taxon>
        <taxon>Pseudomonadota</taxon>
        <taxon>Gammaproteobacteria</taxon>
        <taxon>Chromatiales</taxon>
        <taxon>Sedimenticolaceae</taxon>
        <taxon>Sedimenticola</taxon>
    </lineage>
</organism>
<dbReference type="OrthoDB" id="344730at2"/>
<evidence type="ECO:0000313" key="3">
    <source>
        <dbReference type="EMBL" id="TVO69553.1"/>
    </source>
</evidence>
<name>A0A557RWN9_9GAMM</name>
<reference evidence="3 4" key="1">
    <citation type="submission" date="2019-07" db="EMBL/GenBank/DDBJ databases">
        <title>The pathways for chlorine oxyanion respiration interact through the shared metabolite chlorate.</title>
        <authorList>
            <person name="Barnum T.P."/>
            <person name="Cheng Y."/>
            <person name="Hill K.A."/>
            <person name="Lucas L.N."/>
            <person name="Carlson H.K."/>
            <person name="Coates J.D."/>
        </authorList>
    </citation>
    <scope>NUCLEOTIDE SEQUENCE [LARGE SCALE GENOMIC DNA]</scope>
    <source>
        <strain evidence="3 4">BK-1</strain>
    </source>
</reference>
<dbReference type="NCBIfam" id="TIGR00369">
    <property type="entry name" value="unchar_dom_1"/>
    <property type="match status" value="1"/>
</dbReference>
<dbReference type="Pfam" id="PF03061">
    <property type="entry name" value="4HBT"/>
    <property type="match status" value="1"/>
</dbReference>
<dbReference type="SUPFAM" id="SSF54637">
    <property type="entry name" value="Thioesterase/thiol ester dehydrase-isomerase"/>
    <property type="match status" value="1"/>
</dbReference>
<dbReference type="EMBL" id="VMNH01000031">
    <property type="protein sequence ID" value="TVO69553.1"/>
    <property type="molecule type" value="Genomic_DNA"/>
</dbReference>
<evidence type="ECO:0000259" key="2">
    <source>
        <dbReference type="Pfam" id="PF03061"/>
    </source>
</evidence>
<keyword evidence="1" id="KW-0378">Hydrolase</keyword>
<feature type="domain" description="Thioesterase" evidence="2">
    <location>
        <begin position="49"/>
        <end position="123"/>
    </location>
</feature>
<keyword evidence="4" id="KW-1185">Reference proteome</keyword>
<dbReference type="Proteomes" id="UP000316649">
    <property type="component" value="Unassembled WGS sequence"/>
</dbReference>
<proteinExistence type="predicted"/>
<evidence type="ECO:0000256" key="1">
    <source>
        <dbReference type="ARBA" id="ARBA00022801"/>
    </source>
</evidence>
<dbReference type="AlphaFoldDB" id="A0A557RWN9"/>
<dbReference type="GO" id="GO:0016289">
    <property type="term" value="F:acyl-CoA hydrolase activity"/>
    <property type="evidence" value="ECO:0007669"/>
    <property type="project" value="UniProtKB-ARBA"/>
</dbReference>
<dbReference type="InterPro" id="IPR029069">
    <property type="entry name" value="HotDog_dom_sf"/>
</dbReference>
<dbReference type="InterPro" id="IPR006683">
    <property type="entry name" value="Thioestr_dom"/>
</dbReference>
<protein>
    <submittedName>
        <fullName evidence="3">PaaI family thioesterase</fullName>
    </submittedName>
</protein>
<accession>A0A557RWN9</accession>
<dbReference type="CDD" id="cd03443">
    <property type="entry name" value="PaaI_thioesterase"/>
    <property type="match status" value="1"/>
</dbReference>
<gene>
    <name evidence="3" type="ORF">FHP88_17950</name>
</gene>
<dbReference type="Gene3D" id="3.10.129.10">
    <property type="entry name" value="Hotdog Thioesterase"/>
    <property type="match status" value="1"/>
</dbReference>